<sequence>MDTLERAIRSALEKGDAGDRAYREKVYQSAFAALERALNNPNVSEESALARRSSLQQTIARVEGEHLAVSRPVPVQPQDERRVAPEAPRVQARNEAPRVAEPDLRAEPRHPPQARPYPTERREPVLGGEHRAPVLDEYRIDADLDETVRGEPRSVRRKRRPFAMLFVAITALALIALAAWWVVGSGLLIPAEQRDGSVPNPSPVREAEGFNPAAGTAPGNTGAPRLGAEAADPNAIALFTPGEQDDFTTPSDAVAELTGEGEARALRIHSGRSGSAIAFNVPQDVLKQLAGRRALFVVEAQAEDGEATQISISCSFGELGDCGGRRRFDLTGERGDVIFDVDLPTVEPGSDGTIAIVSDVSNNGKAVDIYSIRVSGN</sequence>
<reference evidence="3" key="2">
    <citation type="submission" date="2020-09" db="EMBL/GenBank/DDBJ databases">
        <authorList>
            <person name="Sun Q."/>
            <person name="Kim S."/>
        </authorList>
    </citation>
    <scope>NUCLEOTIDE SEQUENCE</scope>
    <source>
        <strain evidence="3">KCTC 42249</strain>
    </source>
</reference>
<evidence type="ECO:0000256" key="2">
    <source>
        <dbReference type="SAM" id="Phobius"/>
    </source>
</evidence>
<dbReference type="EMBL" id="BMZQ01000002">
    <property type="protein sequence ID" value="GHD16557.1"/>
    <property type="molecule type" value="Genomic_DNA"/>
</dbReference>
<keyword evidence="2" id="KW-1133">Transmembrane helix</keyword>
<name>A0A8J3DVD8_9HYPH</name>
<evidence type="ECO:0000256" key="1">
    <source>
        <dbReference type="SAM" id="MobiDB-lite"/>
    </source>
</evidence>
<feature type="compositionally biased region" description="Basic and acidic residues" evidence="1">
    <location>
        <begin position="118"/>
        <end position="134"/>
    </location>
</feature>
<feature type="compositionally biased region" description="Low complexity" evidence="1">
    <location>
        <begin position="211"/>
        <end position="224"/>
    </location>
</feature>
<organism evidence="3 4">
    <name type="scientific">Tianweitania populi</name>
    <dbReference type="NCBI Taxonomy" id="1607949"/>
    <lineage>
        <taxon>Bacteria</taxon>
        <taxon>Pseudomonadati</taxon>
        <taxon>Pseudomonadota</taxon>
        <taxon>Alphaproteobacteria</taxon>
        <taxon>Hyphomicrobiales</taxon>
        <taxon>Phyllobacteriaceae</taxon>
        <taxon>Tianweitania</taxon>
    </lineage>
</organism>
<keyword evidence="4" id="KW-1185">Reference proteome</keyword>
<feature type="transmembrane region" description="Helical" evidence="2">
    <location>
        <begin position="162"/>
        <end position="183"/>
    </location>
</feature>
<feature type="region of interest" description="Disordered" evidence="1">
    <location>
        <begin position="193"/>
        <end position="227"/>
    </location>
</feature>
<keyword evidence="2" id="KW-0812">Transmembrane</keyword>
<evidence type="ECO:0000313" key="3">
    <source>
        <dbReference type="EMBL" id="GHD16557.1"/>
    </source>
</evidence>
<dbReference type="RefSeq" id="WP_189504280.1">
    <property type="nucleotide sequence ID" value="NZ_BMZQ01000002.1"/>
</dbReference>
<reference evidence="3" key="1">
    <citation type="journal article" date="2014" name="Int. J. Syst. Evol. Microbiol.">
        <title>Complete genome sequence of Corynebacterium casei LMG S-19264T (=DSM 44701T), isolated from a smear-ripened cheese.</title>
        <authorList>
            <consortium name="US DOE Joint Genome Institute (JGI-PGF)"/>
            <person name="Walter F."/>
            <person name="Albersmeier A."/>
            <person name="Kalinowski J."/>
            <person name="Ruckert C."/>
        </authorList>
    </citation>
    <scope>NUCLEOTIDE SEQUENCE</scope>
    <source>
        <strain evidence="3">KCTC 42249</strain>
    </source>
</reference>
<dbReference type="Proteomes" id="UP000630142">
    <property type="component" value="Unassembled WGS sequence"/>
</dbReference>
<protein>
    <submittedName>
        <fullName evidence="3">Uncharacterized protein</fullName>
    </submittedName>
</protein>
<gene>
    <name evidence="3" type="ORF">GCM10016234_24820</name>
</gene>
<dbReference type="AlphaFoldDB" id="A0A8J3DVD8"/>
<evidence type="ECO:0000313" key="4">
    <source>
        <dbReference type="Proteomes" id="UP000630142"/>
    </source>
</evidence>
<feature type="compositionally biased region" description="Basic and acidic residues" evidence="1">
    <location>
        <begin position="95"/>
        <end position="110"/>
    </location>
</feature>
<comment type="caution">
    <text evidence="3">The sequence shown here is derived from an EMBL/GenBank/DDBJ whole genome shotgun (WGS) entry which is preliminary data.</text>
</comment>
<proteinExistence type="predicted"/>
<feature type="region of interest" description="Disordered" evidence="1">
    <location>
        <begin position="69"/>
        <end position="134"/>
    </location>
</feature>
<keyword evidence="2" id="KW-0472">Membrane</keyword>
<accession>A0A8J3DVD8</accession>